<dbReference type="eggNOG" id="ENOG5030CX8">
    <property type="taxonomic scope" value="Bacteria"/>
</dbReference>
<feature type="domain" description="YtkA-like" evidence="2">
    <location>
        <begin position="58"/>
        <end position="140"/>
    </location>
</feature>
<dbReference type="PIR" id="B83786">
    <property type="entry name" value="B83786"/>
</dbReference>
<evidence type="ECO:0000313" key="4">
    <source>
        <dbReference type="Proteomes" id="UP000001258"/>
    </source>
</evidence>
<dbReference type="STRING" id="272558.gene:10726984"/>
<organism evidence="3 4">
    <name type="scientific">Halalkalibacterium halodurans (strain ATCC BAA-125 / DSM 18197 / FERM 7344 / JCM 9153 / C-125)</name>
    <name type="common">Bacillus halodurans</name>
    <dbReference type="NCBI Taxonomy" id="272558"/>
    <lineage>
        <taxon>Bacteria</taxon>
        <taxon>Bacillati</taxon>
        <taxon>Bacillota</taxon>
        <taxon>Bacilli</taxon>
        <taxon>Bacillales</taxon>
        <taxon>Bacillaceae</taxon>
        <taxon>Halalkalibacterium (ex Joshi et al. 2022)</taxon>
    </lineage>
</organism>
<dbReference type="HOGENOM" id="CLU_1438428_0_0_9"/>
<dbReference type="KEGG" id="bha:BH1090"/>
<dbReference type="AlphaFoldDB" id="Q9KDX1"/>
<keyword evidence="1" id="KW-0812">Transmembrane</keyword>
<dbReference type="Proteomes" id="UP000001258">
    <property type="component" value="Chromosome"/>
</dbReference>
<reference evidence="3 4" key="1">
    <citation type="journal article" date="2000" name="Nucleic Acids Res.">
        <title>Complete genome sequence of the alkaliphilic bacterium Bacillus halodurans and genomic sequence comparison with Bacillus subtilis.</title>
        <authorList>
            <person name="Takami H."/>
            <person name="Nakasone K."/>
            <person name="Takaki Y."/>
            <person name="Maeno G."/>
            <person name="Sasaki R."/>
            <person name="Masui N."/>
            <person name="Fuji F."/>
            <person name="Hirama C."/>
            <person name="Nakamura Y."/>
            <person name="Ogasawara N."/>
            <person name="Kuhara S."/>
            <person name="Horikoshi K."/>
        </authorList>
    </citation>
    <scope>NUCLEOTIDE SEQUENCE [LARGE SCALE GENOMIC DNA]</scope>
    <source>
        <strain evidence="4">ATCC BAA-125 / DSM 18197 / FERM 7344 / JCM 9153 / C-125</strain>
    </source>
</reference>
<name>Q9KDX1_HALH5</name>
<dbReference type="OrthoDB" id="2869751at2"/>
<keyword evidence="4" id="KW-1185">Reference proteome</keyword>
<dbReference type="Pfam" id="PF13115">
    <property type="entry name" value="YtkA"/>
    <property type="match status" value="1"/>
</dbReference>
<proteinExistence type="predicted"/>
<gene>
    <name evidence="3" type="ordered locus">BH1090</name>
</gene>
<dbReference type="EMBL" id="BA000004">
    <property type="protein sequence ID" value="BAB04809.1"/>
    <property type="molecule type" value="Genomic_DNA"/>
</dbReference>
<protein>
    <submittedName>
        <fullName evidence="3">BH1090 protein</fullName>
    </submittedName>
</protein>
<dbReference type="InterPro" id="IPR032693">
    <property type="entry name" value="YtkA-like_dom"/>
</dbReference>
<sequence length="188" mass="21612">MKLKKIGKDDERETIKERERLKYERQHIPVNHINLVFIIALMAVIVSSMLMTVMTKEQLITDWEKEVVGLEKGVMSGKATDIHVFLYDENREPIKDANVSVTFDKPGAVHQLNKIMHHVEDGLYETEVIFSDGGHWIGELAAQRGQEIFYDQFLFDVHGSAISEQHRDSDDHFHLGVDTPEQLNNMSP</sequence>
<accession>Q9KDX1</accession>
<feature type="transmembrane region" description="Helical" evidence="1">
    <location>
        <begin position="28"/>
        <end position="51"/>
    </location>
</feature>
<evidence type="ECO:0000259" key="2">
    <source>
        <dbReference type="Pfam" id="PF13115"/>
    </source>
</evidence>
<evidence type="ECO:0000256" key="1">
    <source>
        <dbReference type="SAM" id="Phobius"/>
    </source>
</evidence>
<keyword evidence="1" id="KW-1133">Transmembrane helix</keyword>
<keyword evidence="1" id="KW-0472">Membrane</keyword>
<evidence type="ECO:0000313" key="3">
    <source>
        <dbReference type="EMBL" id="BAB04809.1"/>
    </source>
</evidence>